<feature type="transmembrane region" description="Helical" evidence="7">
    <location>
        <begin position="97"/>
        <end position="114"/>
    </location>
</feature>
<reference evidence="9" key="1">
    <citation type="submission" date="2022-12" db="EMBL/GenBank/DDBJ databases">
        <title>Clostridium sp. nov., isolated from industrial wastewater.</title>
        <authorList>
            <person name="Jiayan W."/>
        </authorList>
    </citation>
    <scope>NUCLEOTIDE SEQUENCE</scope>
    <source>
        <strain evidence="9">ZC22-4</strain>
    </source>
</reference>
<dbReference type="InterPro" id="IPR050638">
    <property type="entry name" value="AA-Vitamin_Transporters"/>
</dbReference>
<comment type="caution">
    <text evidence="9">The sequence shown here is derived from an EMBL/GenBank/DDBJ whole genome shotgun (WGS) entry which is preliminary data.</text>
</comment>
<feature type="transmembrane region" description="Helical" evidence="7">
    <location>
        <begin position="220"/>
        <end position="240"/>
    </location>
</feature>
<evidence type="ECO:0000256" key="5">
    <source>
        <dbReference type="ARBA" id="ARBA00022989"/>
    </source>
</evidence>
<evidence type="ECO:0000313" key="9">
    <source>
        <dbReference type="EMBL" id="MCY6958717.1"/>
    </source>
</evidence>
<evidence type="ECO:0000256" key="1">
    <source>
        <dbReference type="ARBA" id="ARBA00004651"/>
    </source>
</evidence>
<evidence type="ECO:0000256" key="3">
    <source>
        <dbReference type="ARBA" id="ARBA00022475"/>
    </source>
</evidence>
<feature type="transmembrane region" description="Helical" evidence="7">
    <location>
        <begin position="72"/>
        <end position="91"/>
    </location>
</feature>
<keyword evidence="3" id="KW-1003">Cell membrane</keyword>
<comment type="similarity">
    <text evidence="2">Belongs to the EamA transporter family.</text>
</comment>
<feature type="transmembrane region" description="Helical" evidence="7">
    <location>
        <begin position="41"/>
        <end position="60"/>
    </location>
</feature>
<evidence type="ECO:0000256" key="7">
    <source>
        <dbReference type="SAM" id="Phobius"/>
    </source>
</evidence>
<dbReference type="EMBL" id="JAPQFJ010000008">
    <property type="protein sequence ID" value="MCY6958717.1"/>
    <property type="molecule type" value="Genomic_DNA"/>
</dbReference>
<protein>
    <submittedName>
        <fullName evidence="9">DMT family transporter</fullName>
    </submittedName>
</protein>
<evidence type="ECO:0000256" key="6">
    <source>
        <dbReference type="ARBA" id="ARBA00023136"/>
    </source>
</evidence>
<evidence type="ECO:0000313" key="10">
    <source>
        <dbReference type="Proteomes" id="UP001144612"/>
    </source>
</evidence>
<feature type="transmembrane region" description="Helical" evidence="7">
    <location>
        <begin position="155"/>
        <end position="173"/>
    </location>
</feature>
<dbReference type="RefSeq" id="WP_268061137.1">
    <property type="nucleotide sequence ID" value="NZ_JAPQFJ010000008.1"/>
</dbReference>
<name>A0ABT4D8T2_9CLOT</name>
<dbReference type="PANTHER" id="PTHR32322:SF18">
    <property type="entry name" value="S-ADENOSYLMETHIONINE_S-ADENOSYLHOMOCYSTEINE TRANSPORTER"/>
    <property type="match status" value="1"/>
</dbReference>
<dbReference type="Pfam" id="PF00892">
    <property type="entry name" value="EamA"/>
    <property type="match status" value="2"/>
</dbReference>
<feature type="transmembrane region" description="Helical" evidence="7">
    <location>
        <begin position="7"/>
        <end position="29"/>
    </location>
</feature>
<dbReference type="InterPro" id="IPR000620">
    <property type="entry name" value="EamA_dom"/>
</dbReference>
<keyword evidence="10" id="KW-1185">Reference proteome</keyword>
<comment type="subcellular location">
    <subcellularLocation>
        <location evidence="1">Cell membrane</location>
        <topology evidence="1">Multi-pass membrane protein</topology>
    </subcellularLocation>
</comment>
<feature type="domain" description="EamA" evidence="8">
    <location>
        <begin position="156"/>
        <end position="290"/>
    </location>
</feature>
<dbReference type="SUPFAM" id="SSF103481">
    <property type="entry name" value="Multidrug resistance efflux transporter EmrE"/>
    <property type="match status" value="2"/>
</dbReference>
<keyword evidence="4 7" id="KW-0812">Transmembrane</keyword>
<evidence type="ECO:0000256" key="2">
    <source>
        <dbReference type="ARBA" id="ARBA00007362"/>
    </source>
</evidence>
<dbReference type="InterPro" id="IPR037185">
    <property type="entry name" value="EmrE-like"/>
</dbReference>
<proteinExistence type="inferred from homology"/>
<accession>A0ABT4D8T2</accession>
<dbReference type="Proteomes" id="UP001144612">
    <property type="component" value="Unassembled WGS sequence"/>
</dbReference>
<sequence length="303" mass="34113">MKKIKITYVDFILIFVAFLWGVNPVVVKIGMRYIPPLPFNTMRMVIASVSCWIILYISKAYKKMDKKDLKELLYLGVFGYFIYQVGFIIGIKNTTAGNTSLIVGMLPISVALLNKIFNIERATKKMIFGIILSFIGVFFIILGSGNQLRISYQDIKGGIFLVIGQLALGYYTIFSKPLVQKYSNIQVTASFISIATILFLIINFNSIIGFDWKSVSTTGWLSNVFSGAISMGIGNVLWIWCVKKIGSIRTSLYNNMAPVFTIIVGYIFIGETFGVIKIIGTVIIFVGMYITKNKKENYVIRFK</sequence>
<feature type="domain" description="EamA" evidence="8">
    <location>
        <begin position="10"/>
        <end position="141"/>
    </location>
</feature>
<organism evidence="9 10">
    <name type="scientific">Clostridium brassicae</name>
    <dbReference type="NCBI Taxonomy" id="2999072"/>
    <lineage>
        <taxon>Bacteria</taxon>
        <taxon>Bacillati</taxon>
        <taxon>Bacillota</taxon>
        <taxon>Clostridia</taxon>
        <taxon>Eubacteriales</taxon>
        <taxon>Clostridiaceae</taxon>
        <taxon>Clostridium</taxon>
    </lineage>
</organism>
<gene>
    <name evidence="9" type="ORF">OW729_08875</name>
</gene>
<evidence type="ECO:0000259" key="8">
    <source>
        <dbReference type="Pfam" id="PF00892"/>
    </source>
</evidence>
<feature type="transmembrane region" description="Helical" evidence="7">
    <location>
        <begin position="126"/>
        <end position="143"/>
    </location>
</feature>
<keyword evidence="5 7" id="KW-1133">Transmembrane helix</keyword>
<feature type="transmembrane region" description="Helical" evidence="7">
    <location>
        <begin position="185"/>
        <end position="208"/>
    </location>
</feature>
<dbReference type="PANTHER" id="PTHR32322">
    <property type="entry name" value="INNER MEMBRANE TRANSPORTER"/>
    <property type="match status" value="1"/>
</dbReference>
<evidence type="ECO:0000256" key="4">
    <source>
        <dbReference type="ARBA" id="ARBA00022692"/>
    </source>
</evidence>
<keyword evidence="6 7" id="KW-0472">Membrane</keyword>